<name>A0A9N7W1R6_PLEPL</name>
<sequence length="266" mass="29972">MDQMQPEELIDCRFCFDFDELGWFGHQIRVFLLGTFSWRFNELAQTRRRPRGRGRIHWRDYISHLGWGHLGFPKEEPESLATSCVDGYLCDLSTDKWKLMDGIHSDEASGACPTSFGPTSNNFKDSSWRFTELAQTRRRPRGRARIHWRDYISHLGCGHLGFPKEEPESLATPCLDDYLCDLSTDKWKLMDGIHSDEASGACPTSFGPTSNNFKDSSACGSGRQLERSKGDGGMEESRPVEEVKEGAVCLGPAVAQGDKSDHRLSS</sequence>
<gene>
    <name evidence="2" type="ORF">PLEPLA_LOCUS47941</name>
</gene>
<evidence type="ECO:0000313" key="3">
    <source>
        <dbReference type="Proteomes" id="UP001153269"/>
    </source>
</evidence>
<comment type="caution">
    <text evidence="2">The sequence shown here is derived from an EMBL/GenBank/DDBJ whole genome shotgun (WGS) entry which is preliminary data.</text>
</comment>
<keyword evidence="3" id="KW-1185">Reference proteome</keyword>
<dbReference type="AlphaFoldDB" id="A0A9N7W1R6"/>
<evidence type="ECO:0000256" key="1">
    <source>
        <dbReference type="SAM" id="MobiDB-lite"/>
    </source>
</evidence>
<organism evidence="2 3">
    <name type="scientific">Pleuronectes platessa</name>
    <name type="common">European plaice</name>
    <dbReference type="NCBI Taxonomy" id="8262"/>
    <lineage>
        <taxon>Eukaryota</taxon>
        <taxon>Metazoa</taxon>
        <taxon>Chordata</taxon>
        <taxon>Craniata</taxon>
        <taxon>Vertebrata</taxon>
        <taxon>Euteleostomi</taxon>
        <taxon>Actinopterygii</taxon>
        <taxon>Neopterygii</taxon>
        <taxon>Teleostei</taxon>
        <taxon>Neoteleostei</taxon>
        <taxon>Acanthomorphata</taxon>
        <taxon>Carangaria</taxon>
        <taxon>Pleuronectiformes</taxon>
        <taxon>Pleuronectoidei</taxon>
        <taxon>Pleuronectidae</taxon>
        <taxon>Pleuronectes</taxon>
    </lineage>
</organism>
<accession>A0A9N7W1R6</accession>
<dbReference type="Proteomes" id="UP001153269">
    <property type="component" value="Unassembled WGS sequence"/>
</dbReference>
<evidence type="ECO:0000313" key="2">
    <source>
        <dbReference type="EMBL" id="CAB1460104.1"/>
    </source>
</evidence>
<dbReference type="EMBL" id="CADEAL010004460">
    <property type="protein sequence ID" value="CAB1460104.1"/>
    <property type="molecule type" value="Genomic_DNA"/>
</dbReference>
<protein>
    <submittedName>
        <fullName evidence="2">Uncharacterized protein</fullName>
    </submittedName>
</protein>
<proteinExistence type="predicted"/>
<reference evidence="2" key="1">
    <citation type="submission" date="2020-03" db="EMBL/GenBank/DDBJ databases">
        <authorList>
            <person name="Weist P."/>
        </authorList>
    </citation>
    <scope>NUCLEOTIDE SEQUENCE</scope>
</reference>
<feature type="region of interest" description="Disordered" evidence="1">
    <location>
        <begin position="213"/>
        <end position="244"/>
    </location>
</feature>
<feature type="compositionally biased region" description="Basic and acidic residues" evidence="1">
    <location>
        <begin position="224"/>
        <end position="244"/>
    </location>
</feature>